<dbReference type="EMBL" id="JALJOT010000002">
    <property type="protein sequence ID" value="KAK9917526.1"/>
    <property type="molecule type" value="Genomic_DNA"/>
</dbReference>
<evidence type="ECO:0000313" key="2">
    <source>
        <dbReference type="Proteomes" id="UP001491310"/>
    </source>
</evidence>
<accession>A0ABR2Z1G2</accession>
<keyword evidence="2" id="KW-1185">Reference proteome</keyword>
<gene>
    <name evidence="1" type="ORF">WJX75_005312</name>
</gene>
<comment type="caution">
    <text evidence="1">The sequence shown here is derived from an EMBL/GenBank/DDBJ whole genome shotgun (WGS) entry which is preliminary data.</text>
</comment>
<dbReference type="Proteomes" id="UP001491310">
    <property type="component" value="Unassembled WGS sequence"/>
</dbReference>
<proteinExistence type="predicted"/>
<sequence length="85" mass="9846">MLLVILRSLRIVETPFPTYLYYSHCEDSAPFVVGHCLQNLTDLESHSREDVHVKFVTSVLLERFVVIGSRSPRRRMSNNGMLRVL</sequence>
<protein>
    <submittedName>
        <fullName evidence="1">Uncharacterized protein</fullName>
    </submittedName>
</protein>
<reference evidence="1 2" key="1">
    <citation type="journal article" date="2024" name="Nat. Commun.">
        <title>Phylogenomics reveals the evolutionary origins of lichenization in chlorophyte algae.</title>
        <authorList>
            <person name="Puginier C."/>
            <person name="Libourel C."/>
            <person name="Otte J."/>
            <person name="Skaloud P."/>
            <person name="Haon M."/>
            <person name="Grisel S."/>
            <person name="Petersen M."/>
            <person name="Berrin J.G."/>
            <person name="Delaux P.M."/>
            <person name="Dal Grande F."/>
            <person name="Keller J."/>
        </authorList>
    </citation>
    <scope>NUCLEOTIDE SEQUENCE [LARGE SCALE GENOMIC DNA]</scope>
    <source>
        <strain evidence="1 2">SAG 216-7</strain>
    </source>
</reference>
<name>A0ABR2Z1G2_9CHLO</name>
<evidence type="ECO:0000313" key="1">
    <source>
        <dbReference type="EMBL" id="KAK9917526.1"/>
    </source>
</evidence>
<organism evidence="1 2">
    <name type="scientific">Coccomyxa subellipsoidea</name>
    <dbReference type="NCBI Taxonomy" id="248742"/>
    <lineage>
        <taxon>Eukaryota</taxon>
        <taxon>Viridiplantae</taxon>
        <taxon>Chlorophyta</taxon>
        <taxon>core chlorophytes</taxon>
        <taxon>Trebouxiophyceae</taxon>
        <taxon>Trebouxiophyceae incertae sedis</taxon>
        <taxon>Coccomyxaceae</taxon>
        <taxon>Coccomyxa</taxon>
    </lineage>
</organism>